<sequence length="324" mass="37593">MMTDDRTAVNSGGIRRLWTRLTVNNVEETKMNPEFIELVERYDTYKQCCDALIDRLETCLQQNQEIIAKGKVEAEVGENPYEKLASSLSLFYTYLPTDRQPSIQAAILASRKLASLERDYQCDKKIEMTESQIEETGRFYASRSASRLAQTNRTPVPTTLKPPEQANIEVDAGFKPHPDYAIRFVEFFYFSVLTELFAETKLVSKPRQYLDCRTRDHMDRIKHEVKMSKTTEKIEKYAILYEQAVGDFDAQANRVLVVLNQLPAIKLTHEVIFTVRFYLHLNCNNRKGKRMLIGFKLKDLEEYWTCLQQFNAESAKVIANARIQ</sequence>
<evidence type="ECO:0000313" key="4">
    <source>
        <dbReference type="WBParaSite" id="TCNE_0000604501-mRNA-1"/>
    </source>
</evidence>
<reference evidence="2 3" key="2">
    <citation type="submission" date="2018-11" db="EMBL/GenBank/DDBJ databases">
        <authorList>
            <consortium name="Pathogen Informatics"/>
        </authorList>
    </citation>
    <scope>NUCLEOTIDE SEQUENCE [LARGE SCALE GENOMIC DNA]</scope>
</reference>
<dbReference type="Pfam" id="PF03114">
    <property type="entry name" value="BAR"/>
    <property type="match status" value="1"/>
</dbReference>
<reference evidence="4" key="1">
    <citation type="submission" date="2016-06" db="UniProtKB">
        <authorList>
            <consortium name="WormBaseParasite"/>
        </authorList>
    </citation>
    <scope>IDENTIFICATION</scope>
</reference>
<proteinExistence type="predicted"/>
<evidence type="ECO:0000313" key="3">
    <source>
        <dbReference type="Proteomes" id="UP000050794"/>
    </source>
</evidence>
<evidence type="ECO:0000259" key="1">
    <source>
        <dbReference type="Pfam" id="PF03114"/>
    </source>
</evidence>
<dbReference type="Gene3D" id="1.20.1270.60">
    <property type="entry name" value="Arfaptin homology (AH) domain/BAR domain"/>
    <property type="match status" value="1"/>
</dbReference>
<dbReference type="InterPro" id="IPR004148">
    <property type="entry name" value="BAR_dom"/>
</dbReference>
<accession>A0A183UC25</accession>
<gene>
    <name evidence="2" type="ORF">TCNE_LOCUS6045</name>
</gene>
<dbReference type="SUPFAM" id="SSF103657">
    <property type="entry name" value="BAR/IMD domain-like"/>
    <property type="match status" value="1"/>
</dbReference>
<dbReference type="GO" id="GO:0005737">
    <property type="term" value="C:cytoplasm"/>
    <property type="evidence" value="ECO:0007669"/>
    <property type="project" value="InterPro"/>
</dbReference>
<dbReference type="AlphaFoldDB" id="A0A183UC25"/>
<feature type="domain" description="BAR" evidence="1">
    <location>
        <begin position="18"/>
        <end position="121"/>
    </location>
</feature>
<evidence type="ECO:0000313" key="2">
    <source>
        <dbReference type="EMBL" id="VDM37323.1"/>
    </source>
</evidence>
<dbReference type="InterPro" id="IPR027267">
    <property type="entry name" value="AH/BAR_dom_sf"/>
</dbReference>
<dbReference type="WBParaSite" id="TCNE_0000604501-mRNA-1">
    <property type="protein sequence ID" value="TCNE_0000604501-mRNA-1"/>
    <property type="gene ID" value="TCNE_0000604501"/>
</dbReference>
<protein>
    <submittedName>
        <fullName evidence="4">BAR domain-containing protein</fullName>
    </submittedName>
</protein>
<keyword evidence="3" id="KW-1185">Reference proteome</keyword>
<dbReference type="EMBL" id="UYWY01019429">
    <property type="protein sequence ID" value="VDM37323.1"/>
    <property type="molecule type" value="Genomic_DNA"/>
</dbReference>
<dbReference type="Proteomes" id="UP000050794">
    <property type="component" value="Unassembled WGS sequence"/>
</dbReference>
<organism evidence="3 4">
    <name type="scientific">Toxocara canis</name>
    <name type="common">Canine roundworm</name>
    <dbReference type="NCBI Taxonomy" id="6265"/>
    <lineage>
        <taxon>Eukaryota</taxon>
        <taxon>Metazoa</taxon>
        <taxon>Ecdysozoa</taxon>
        <taxon>Nematoda</taxon>
        <taxon>Chromadorea</taxon>
        <taxon>Rhabditida</taxon>
        <taxon>Spirurina</taxon>
        <taxon>Ascaridomorpha</taxon>
        <taxon>Ascaridoidea</taxon>
        <taxon>Toxocaridae</taxon>
        <taxon>Toxocara</taxon>
    </lineage>
</organism>
<name>A0A183UC25_TOXCA</name>